<dbReference type="AlphaFoldDB" id="A0A0M9VP51"/>
<dbReference type="OrthoDB" id="3352441at2759"/>
<dbReference type="GeneID" id="28730069"/>
<dbReference type="RefSeq" id="XP_017991701.1">
    <property type="nucleotide sequence ID" value="XM_018138193.1"/>
</dbReference>
<dbReference type="Proteomes" id="UP000037751">
    <property type="component" value="Unassembled WGS sequence"/>
</dbReference>
<keyword evidence="2" id="KW-1185">Reference proteome</keyword>
<name>A0A0M9VP51_9BASI</name>
<gene>
    <name evidence="1" type="ORF">Malapachy_3734</name>
</gene>
<reference evidence="1 2" key="1">
    <citation type="submission" date="2015-07" db="EMBL/GenBank/DDBJ databases">
        <title>Draft Genome Sequence of Malassezia furfur CBS1878 and Malassezia pachydermatis CBS1879.</title>
        <authorList>
            <person name="Triana S."/>
            <person name="Ohm R."/>
            <person name="Gonzalez A."/>
            <person name="DeCock H."/>
            <person name="Restrepo S."/>
            <person name="Celis A."/>
        </authorList>
    </citation>
    <scope>NUCLEOTIDE SEQUENCE [LARGE SCALE GENOMIC DNA]</scope>
    <source>
        <strain evidence="1 2">CBS 1879</strain>
    </source>
</reference>
<dbReference type="VEuPathDB" id="FungiDB:Malapachy_3734"/>
<protein>
    <submittedName>
        <fullName evidence="1">Uncharacterized protein</fullName>
    </submittedName>
</protein>
<proteinExistence type="predicted"/>
<organism evidence="1 2">
    <name type="scientific">Malassezia pachydermatis</name>
    <dbReference type="NCBI Taxonomy" id="77020"/>
    <lineage>
        <taxon>Eukaryota</taxon>
        <taxon>Fungi</taxon>
        <taxon>Dikarya</taxon>
        <taxon>Basidiomycota</taxon>
        <taxon>Ustilaginomycotina</taxon>
        <taxon>Malasseziomycetes</taxon>
        <taxon>Malasseziales</taxon>
        <taxon>Malasseziaceae</taxon>
        <taxon>Malassezia</taxon>
    </lineage>
</organism>
<dbReference type="EMBL" id="LGAV01000004">
    <property type="protein sequence ID" value="KOS14069.1"/>
    <property type="molecule type" value="Genomic_DNA"/>
</dbReference>
<sequence>MASTASISPGLLAALKQPSRSEPAVADQVMANATPVDIARTESSGSASSHASPEARWIESAKEVPPLTPILTEAAKPTPTAAQRQLLRTLEQAAQLCAEDAEDVQHTWTDASKARRHVYFDERRIHRQNSQRQWHYETRKVKRSNPCGVHTNKRQAMDDLMQRLQEQIEEASILLRPQQWGEPVPVHEPLPYEARNTQTHPILDERSAGIVRPLQLSLHFTWEVHGPPYMMRFVPAWPFTRLAHPHLVVASSDLGTTLLSWPSWLAPWLEQHPTRFFQRPLMTLTLPTFLLWRLDTLIIRILEWVLVCQHFFLYCILALAHTTATTAQRLGL</sequence>
<comment type="caution">
    <text evidence="1">The sequence shown here is derived from an EMBL/GenBank/DDBJ whole genome shotgun (WGS) entry which is preliminary data.</text>
</comment>
<evidence type="ECO:0000313" key="2">
    <source>
        <dbReference type="Proteomes" id="UP000037751"/>
    </source>
</evidence>
<evidence type="ECO:0000313" key="1">
    <source>
        <dbReference type="EMBL" id="KOS14069.1"/>
    </source>
</evidence>
<accession>A0A0M9VP51</accession>